<organism evidence="2 3">
    <name type="scientific">Drosophila arizonae</name>
    <name type="common">Fruit fly</name>
    <dbReference type="NCBI Taxonomy" id="7263"/>
    <lineage>
        <taxon>Eukaryota</taxon>
        <taxon>Metazoa</taxon>
        <taxon>Ecdysozoa</taxon>
        <taxon>Arthropoda</taxon>
        <taxon>Hexapoda</taxon>
        <taxon>Insecta</taxon>
        <taxon>Pterygota</taxon>
        <taxon>Neoptera</taxon>
        <taxon>Endopterygota</taxon>
        <taxon>Diptera</taxon>
        <taxon>Brachycera</taxon>
        <taxon>Muscomorpha</taxon>
        <taxon>Ephydroidea</taxon>
        <taxon>Drosophilidae</taxon>
        <taxon>Drosophila</taxon>
    </lineage>
</organism>
<feature type="region of interest" description="Disordered" evidence="1">
    <location>
        <begin position="168"/>
        <end position="190"/>
    </location>
</feature>
<feature type="compositionally biased region" description="Pro residues" evidence="1">
    <location>
        <begin position="684"/>
        <end position="698"/>
    </location>
</feature>
<dbReference type="RefSeq" id="XP_017860048.1">
    <property type="nucleotide sequence ID" value="XM_018004559.1"/>
</dbReference>
<feature type="compositionally biased region" description="Pro residues" evidence="1">
    <location>
        <begin position="235"/>
        <end position="250"/>
    </location>
</feature>
<dbReference type="GeneID" id="108611765"/>
<feature type="compositionally biased region" description="Basic residues" evidence="1">
    <location>
        <begin position="628"/>
        <end position="637"/>
    </location>
</feature>
<feature type="region of interest" description="Disordered" evidence="1">
    <location>
        <begin position="532"/>
        <end position="637"/>
    </location>
</feature>
<feature type="region of interest" description="Disordered" evidence="1">
    <location>
        <begin position="226"/>
        <end position="263"/>
    </location>
</feature>
<accession>A0ABM1NYL1</accession>
<feature type="region of interest" description="Disordered" evidence="1">
    <location>
        <begin position="652"/>
        <end position="698"/>
    </location>
</feature>
<protein>
    <submittedName>
        <fullName evidence="3 4">Uncharacterized protein LOC108611765</fullName>
    </submittedName>
</protein>
<feature type="region of interest" description="Disordered" evidence="1">
    <location>
        <begin position="809"/>
        <end position="831"/>
    </location>
</feature>
<dbReference type="Proteomes" id="UP000694904">
    <property type="component" value="Chromosome 3"/>
</dbReference>
<evidence type="ECO:0000313" key="3">
    <source>
        <dbReference type="RefSeq" id="XP_017860047.1"/>
    </source>
</evidence>
<evidence type="ECO:0000256" key="1">
    <source>
        <dbReference type="SAM" id="MobiDB-lite"/>
    </source>
</evidence>
<evidence type="ECO:0000313" key="4">
    <source>
        <dbReference type="RefSeq" id="XP_017860048.1"/>
    </source>
</evidence>
<feature type="region of interest" description="Disordered" evidence="1">
    <location>
        <begin position="728"/>
        <end position="747"/>
    </location>
</feature>
<feature type="compositionally biased region" description="Low complexity" evidence="1">
    <location>
        <begin position="570"/>
        <end position="586"/>
    </location>
</feature>
<reference evidence="3 4" key="3">
    <citation type="submission" date="2025-05" db="UniProtKB">
        <authorList>
            <consortium name="RefSeq"/>
        </authorList>
    </citation>
    <scope>IDENTIFICATION</scope>
    <source>
        <tissue evidence="3 4">Whole organism</tissue>
    </source>
</reference>
<evidence type="ECO:0000313" key="2">
    <source>
        <dbReference type="Proteomes" id="UP000694904"/>
    </source>
</evidence>
<reference evidence="2" key="1">
    <citation type="journal article" date="1997" name="Nucleic Acids Res.">
        <title>tRNAscan-SE: a program for improved detection of transfer RNA genes in genomic sequence.</title>
        <authorList>
            <person name="Lowe T.M."/>
            <person name="Eddy S.R."/>
        </authorList>
    </citation>
    <scope>NUCLEOTIDE SEQUENCE [LARGE SCALE GENOMIC DNA]</scope>
</reference>
<reference evidence="2" key="2">
    <citation type="journal article" date="2016" name="G3 (Bethesda)">
        <title>Genome Evolution in Three Species of Cactophilic Drosophila.</title>
        <authorList>
            <person name="Sanchez-Flores A."/>
            <person name="Penazola F."/>
            <person name="Carpinteyro-Ponce J."/>
            <person name="Nazario-Yepiz N."/>
            <person name="Abreu-Goodger C."/>
            <person name="Machado C.A."/>
            <person name="Markow T.A."/>
        </authorList>
    </citation>
    <scope>NUCLEOTIDE SEQUENCE [LARGE SCALE GENOMIC DNA]</scope>
</reference>
<sequence>MVLSNSTPNNNRQQHEMVVDTAAMNSADLDELLQLNAEIEERRSRHAYCDVSDGRGLLRATMTREELFEVSSLDDDQFLTALEHQNSYSTPSRIQITDLDLSSIENLMRYFDEEVPVTPSKDVRDASTIPCTGKVASTIAKLASQPAQVQAKPQKLDSGKKKISELKQKYEQPQLATPQSVRGANRISSSKLPMKVKEMAQLFNSKISQVMRRAEAPQYATLHNELSLSPEPKPKPQPQPQPKPQAQPQPKPREKLAEQLEQEQQESFGYGPCLVAEDVFRELSVKDKVLLFNKFVSDIAAKHPKFNEHAADLKAQATKQMARGEVVAEQQASVKHLAQELEAKCVLQSNTPPRPPLVTASKSKSPAPSLHVSTLTVVLKPSPERHVSAKPGGRGLQCASQKRNLAAIRSVLPTEAYAPPKKIRRTRQERAGTDNHLFFQNEPLESLFYSWLSAENGILFDITCVSNSDQTIEIASGSEEQPAQNTASSMGDISQKSAVERLLEEAIAKLELESKTKEASYVEDKDVDTATTPTQTASMIQQPVAPVTPTPRKLKRQAPPVPAPRPSLGQTQSTCITSSSSSSCKQSEAEESESGLSTLPKITSDESQPEMPGMANEAADFEFAKPVRPPRKKKMRRTLTWKKENSIVEATANAVTSTDSDSDYKPTALQAKKKPSSGSIAAAPPLPQPQPQAQPMPMPEQSYIELDRSLMRQVNSPRKIKSAYTLTVMSSPSPNADSDQSPLQTPRASFDPQLRDSFIDQGFETCSNDAMDNSPLRRSSVGMVHTKPSGFSTPVKGRNYAGAAQQQLFSPIGPNGQQQQQQQLDKSRRSSLAMQVIREDHPLDLGATCDTPTTSSNCSERDFFANAPTVEMSSSQLEDQPASKPLSKFWITAGDFTVGLEIAHNTTDRLRLLYEIFTQKAWETRELTFGIDAHKFCRSTASEANELPERPASVKGSSHYWFASGDLAVPFSGKYMHSEKIERLFEFLDAELSTGPDLELRFGVDQFEFSSVPEFWVTTPKFSIESSYSMLVGLQTGGSNGLEGRSKYAWPNNQYNGSNNAMKTSDLDQTEFESDSFSNSNQSGRLSFSPDLFSQEYEAVPLDELFDKTLPPVARPKPPMSMPQMLCTLQQQKNKLKSVEERIRSFQLPPKLNEATFKQCRSRPEFAQKLRTIENLARSNGFSACSMEELESFMQFLFEYADTCLGSCSEHIEKIIDTLMQQRSVLV</sequence>
<name>A0ABM1NYL1_DROAR</name>
<feature type="compositionally biased region" description="Polar residues" evidence="1">
    <location>
        <begin position="174"/>
        <end position="190"/>
    </location>
</feature>
<feature type="compositionally biased region" description="Polar residues" evidence="1">
    <location>
        <begin position="532"/>
        <end position="541"/>
    </location>
</feature>
<proteinExistence type="predicted"/>
<gene>
    <name evidence="3 4" type="primary">LOC108611765</name>
</gene>
<dbReference type="RefSeq" id="XP_017860047.1">
    <property type="nucleotide sequence ID" value="XM_018004558.1"/>
</dbReference>
<keyword evidence="2" id="KW-1185">Reference proteome</keyword>